<accession>X1H945</accession>
<reference evidence="1" key="1">
    <citation type="journal article" date="2014" name="Front. Microbiol.">
        <title>High frequency of phylogenetically diverse reductive dehalogenase-homologous genes in deep subseafloor sedimentary metagenomes.</title>
        <authorList>
            <person name="Kawai M."/>
            <person name="Futagami T."/>
            <person name="Toyoda A."/>
            <person name="Takaki Y."/>
            <person name="Nishi S."/>
            <person name="Hori S."/>
            <person name="Arai W."/>
            <person name="Tsubouchi T."/>
            <person name="Morono Y."/>
            <person name="Uchiyama I."/>
            <person name="Ito T."/>
            <person name="Fujiyama A."/>
            <person name="Inagaki F."/>
            <person name="Takami H."/>
        </authorList>
    </citation>
    <scope>NUCLEOTIDE SEQUENCE</scope>
    <source>
        <strain evidence="1">Expedition CK06-06</strain>
    </source>
</reference>
<dbReference type="AlphaFoldDB" id="X1H945"/>
<dbReference type="EMBL" id="BARU01034710">
    <property type="protein sequence ID" value="GAH66716.1"/>
    <property type="molecule type" value="Genomic_DNA"/>
</dbReference>
<organism evidence="1">
    <name type="scientific">marine sediment metagenome</name>
    <dbReference type="NCBI Taxonomy" id="412755"/>
    <lineage>
        <taxon>unclassified sequences</taxon>
        <taxon>metagenomes</taxon>
        <taxon>ecological metagenomes</taxon>
    </lineage>
</organism>
<comment type="caution">
    <text evidence="1">The sequence shown here is derived from an EMBL/GenBank/DDBJ whole genome shotgun (WGS) entry which is preliminary data.</text>
</comment>
<protein>
    <recommendedName>
        <fullName evidence="2">Flavodoxin-like domain-containing protein</fullName>
    </recommendedName>
</protein>
<evidence type="ECO:0000313" key="1">
    <source>
        <dbReference type="EMBL" id="GAH66716.1"/>
    </source>
</evidence>
<sequence>MKIALYSMKGKNSTEYTYTIKEMIIELKPETEILEIEDRELNEDNWEGQLRVFAQNGIDTIIA</sequence>
<gene>
    <name evidence="1" type="ORF">S03H2_54440</name>
</gene>
<evidence type="ECO:0008006" key="2">
    <source>
        <dbReference type="Google" id="ProtNLM"/>
    </source>
</evidence>
<name>X1H945_9ZZZZ</name>
<proteinExistence type="predicted"/>
<feature type="non-terminal residue" evidence="1">
    <location>
        <position position="63"/>
    </location>
</feature>